<evidence type="ECO:0000256" key="3">
    <source>
        <dbReference type="SAM" id="SignalP"/>
    </source>
</evidence>
<dbReference type="Pfam" id="PF01473">
    <property type="entry name" value="Choline_bind_1"/>
    <property type="match status" value="3"/>
</dbReference>
<organism evidence="4 5">
    <name type="scientific">Candidatus Lachnoclostridium stercoripullorum</name>
    <dbReference type="NCBI Taxonomy" id="2838635"/>
    <lineage>
        <taxon>Bacteria</taxon>
        <taxon>Bacillati</taxon>
        <taxon>Bacillota</taxon>
        <taxon>Clostridia</taxon>
        <taxon>Lachnospirales</taxon>
        <taxon>Lachnospiraceae</taxon>
    </lineage>
</organism>
<feature type="chain" id="PRO_5038781531" description="Cell wall-binding protein" evidence="3">
    <location>
        <begin position="26"/>
        <end position="411"/>
    </location>
</feature>
<evidence type="ECO:0000256" key="2">
    <source>
        <dbReference type="PROSITE-ProRule" id="PRU00591"/>
    </source>
</evidence>
<keyword evidence="3" id="KW-0732">Signal</keyword>
<comment type="caution">
    <text evidence="4">The sequence shown here is derived from an EMBL/GenBank/DDBJ whole genome shotgun (WGS) entry which is preliminary data.</text>
</comment>
<dbReference type="InterPro" id="IPR018337">
    <property type="entry name" value="Cell_wall/Cho-bd_repeat"/>
</dbReference>
<evidence type="ECO:0000256" key="1">
    <source>
        <dbReference type="ARBA" id="ARBA00022737"/>
    </source>
</evidence>
<dbReference type="PROSITE" id="PS51170">
    <property type="entry name" value="CW"/>
    <property type="match status" value="2"/>
</dbReference>
<feature type="signal peptide" evidence="3">
    <location>
        <begin position="1"/>
        <end position="25"/>
    </location>
</feature>
<dbReference type="Gene3D" id="2.10.270.10">
    <property type="entry name" value="Cholin Binding"/>
    <property type="match status" value="2"/>
</dbReference>
<keyword evidence="1" id="KW-0677">Repeat</keyword>
<dbReference type="Pfam" id="PF19127">
    <property type="entry name" value="Choline_bind_3"/>
    <property type="match status" value="2"/>
</dbReference>
<dbReference type="EMBL" id="DXEU01000005">
    <property type="protein sequence ID" value="HIX51217.1"/>
    <property type="molecule type" value="Genomic_DNA"/>
</dbReference>
<dbReference type="Gene3D" id="2.10.270.20">
    <property type="match status" value="2"/>
</dbReference>
<protein>
    <recommendedName>
        <fullName evidence="6">Cell wall-binding protein</fullName>
    </recommendedName>
</protein>
<dbReference type="AlphaFoldDB" id="A0A9D2AUY5"/>
<evidence type="ECO:0008006" key="6">
    <source>
        <dbReference type="Google" id="ProtNLM"/>
    </source>
</evidence>
<reference evidence="4" key="1">
    <citation type="journal article" date="2021" name="PeerJ">
        <title>Extensive microbial diversity within the chicken gut microbiome revealed by metagenomics and culture.</title>
        <authorList>
            <person name="Gilroy R."/>
            <person name="Ravi A."/>
            <person name="Getino M."/>
            <person name="Pursley I."/>
            <person name="Horton D.L."/>
            <person name="Alikhan N.F."/>
            <person name="Baker D."/>
            <person name="Gharbi K."/>
            <person name="Hall N."/>
            <person name="Watson M."/>
            <person name="Adriaenssens E.M."/>
            <person name="Foster-Nyarko E."/>
            <person name="Jarju S."/>
            <person name="Secka A."/>
            <person name="Antonio M."/>
            <person name="Oren A."/>
            <person name="Chaudhuri R.R."/>
            <person name="La Ragione R."/>
            <person name="Hildebrand F."/>
            <person name="Pallen M.J."/>
        </authorList>
    </citation>
    <scope>NUCLEOTIDE SEQUENCE</scope>
    <source>
        <strain evidence="4">ChiGjej4B4-12881</strain>
    </source>
</reference>
<dbReference type="Gene3D" id="2.20.120.10">
    <property type="entry name" value="Multimodular pneumococcal cell wall endolysin, domain 3"/>
    <property type="match status" value="1"/>
</dbReference>
<evidence type="ECO:0000313" key="4">
    <source>
        <dbReference type="EMBL" id="HIX51217.1"/>
    </source>
</evidence>
<reference evidence="4" key="2">
    <citation type="submission" date="2021-04" db="EMBL/GenBank/DDBJ databases">
        <authorList>
            <person name="Gilroy R."/>
        </authorList>
    </citation>
    <scope>NUCLEOTIDE SEQUENCE</scope>
    <source>
        <strain evidence="4">ChiGjej4B4-12881</strain>
    </source>
</reference>
<proteinExistence type="predicted"/>
<name>A0A9D2AUY5_9FIRM</name>
<feature type="repeat" description="Cell wall-binding" evidence="2">
    <location>
        <begin position="152"/>
        <end position="180"/>
    </location>
</feature>
<feature type="repeat" description="Cell wall-binding" evidence="2">
    <location>
        <begin position="293"/>
        <end position="313"/>
    </location>
</feature>
<dbReference type="Proteomes" id="UP000886780">
    <property type="component" value="Unassembled WGS sequence"/>
</dbReference>
<dbReference type="SUPFAM" id="SSF69360">
    <property type="entry name" value="Cell wall binding repeat"/>
    <property type="match status" value="1"/>
</dbReference>
<accession>A0A9D2AUY5</accession>
<gene>
    <name evidence="4" type="ORF">IAA28_00240</name>
</gene>
<evidence type="ECO:0000313" key="5">
    <source>
        <dbReference type="Proteomes" id="UP000886780"/>
    </source>
</evidence>
<sequence length="411" mass="47184">MKKKLLIALACAAVMSAGMAVTAQAGTWSESNGRWYYYNDSGSMVYGQWVLDNGAYYYIDYDGAMAVNQLIDDTYYVNESGVMITNSWRQIQDDPWTAESHWFYFGSNGQAYEDGWKTIDGVRYHFSGRYMDTGWLEDEGNVYYLTPSGAMATGWQYIYSDRADDWSDQNWYYFSATGRMSRSREQSIGGADYVFDEYGRMLTGWVDRERFTSSYYDQVSDDVNQLVYCESSGAEANGWRYLLTPDESDESWYYFRNGRAYTPDYRATALNDRYGVARIDNEIYCFRDDGRMVTGWLELSDGRLYYFDGSGRMITGRTDIDGESYYFNKSGSLGNIGMGYTGEHDDYLYDRGRLVRAEDGLRYEVVTVDGKQYMVNESGKVRTGGTVTDADGNKYEIDRSDNGGYTIHRVN</sequence>